<dbReference type="InterPro" id="IPR044730">
    <property type="entry name" value="RNase_H-like_dom_plant"/>
</dbReference>
<dbReference type="InterPro" id="IPR012337">
    <property type="entry name" value="RNaseH-like_sf"/>
</dbReference>
<dbReference type="AlphaFoldDB" id="A0A7J9LPS3"/>
<dbReference type="EMBL" id="JABFAF010000007">
    <property type="protein sequence ID" value="MBA0860802.1"/>
    <property type="molecule type" value="Genomic_DNA"/>
</dbReference>
<dbReference type="CDD" id="cd06222">
    <property type="entry name" value="RNase_H_like"/>
    <property type="match status" value="1"/>
</dbReference>
<dbReference type="GO" id="GO:0004523">
    <property type="term" value="F:RNA-DNA hybrid ribonuclease activity"/>
    <property type="evidence" value="ECO:0007669"/>
    <property type="project" value="InterPro"/>
</dbReference>
<evidence type="ECO:0000313" key="2">
    <source>
        <dbReference type="EMBL" id="MBA0860802.1"/>
    </source>
</evidence>
<name>A0A7J9LPS3_GOSSC</name>
<evidence type="ECO:0000313" key="3">
    <source>
        <dbReference type="Proteomes" id="UP000593576"/>
    </source>
</evidence>
<comment type="caution">
    <text evidence="2">The sequence shown here is derived from an EMBL/GenBank/DDBJ whole genome shotgun (WGS) entry which is preliminary data.</text>
</comment>
<dbReference type="PANTHER" id="PTHR47074:SF61">
    <property type="entry name" value="RNASE H TYPE-1 DOMAIN-CONTAINING PROTEIN"/>
    <property type="match status" value="1"/>
</dbReference>
<protein>
    <recommendedName>
        <fullName evidence="1">RNase H type-1 domain-containing protein</fullName>
    </recommendedName>
</protein>
<sequence>MDHLFRKCPVSESVWSELSFHQFLHDNQRDFSQWLTWVFSKSSTSQCRIFCCALWAIWGDRNARVHKNGGKSRKEMARYVQSYITEVNEVDKRRPKGTITVKKWRKPPDWNVKINFDGAYDGRQNRSAVGIVARDREGTVLLSCAENHHRISSAFEAEAVACQKALQLAIDMKWESVIIEGDSFSIIRKCKVKSPDKSLVSAYIHDIHQLQQKIKECRFEYIPRSANSLAHILAKETMKRKIGVYLVGGVPKVAEEQAARERVREPD</sequence>
<dbReference type="SUPFAM" id="SSF53098">
    <property type="entry name" value="Ribonuclease H-like"/>
    <property type="match status" value="1"/>
</dbReference>
<dbReference type="Gene3D" id="3.30.420.10">
    <property type="entry name" value="Ribonuclease H-like superfamily/Ribonuclease H"/>
    <property type="match status" value="1"/>
</dbReference>
<organism evidence="2 3">
    <name type="scientific">Gossypium schwendimanii</name>
    <name type="common">Cotton</name>
    <dbReference type="NCBI Taxonomy" id="34291"/>
    <lineage>
        <taxon>Eukaryota</taxon>
        <taxon>Viridiplantae</taxon>
        <taxon>Streptophyta</taxon>
        <taxon>Embryophyta</taxon>
        <taxon>Tracheophyta</taxon>
        <taxon>Spermatophyta</taxon>
        <taxon>Magnoliopsida</taxon>
        <taxon>eudicotyledons</taxon>
        <taxon>Gunneridae</taxon>
        <taxon>Pentapetalae</taxon>
        <taxon>rosids</taxon>
        <taxon>malvids</taxon>
        <taxon>Malvales</taxon>
        <taxon>Malvaceae</taxon>
        <taxon>Malvoideae</taxon>
        <taxon>Gossypium</taxon>
    </lineage>
</organism>
<dbReference type="InterPro" id="IPR002156">
    <property type="entry name" value="RNaseH_domain"/>
</dbReference>
<accession>A0A7J9LPS3</accession>
<gene>
    <name evidence="2" type="ORF">Goshw_021390</name>
</gene>
<dbReference type="GO" id="GO:0003676">
    <property type="term" value="F:nucleic acid binding"/>
    <property type="evidence" value="ECO:0007669"/>
    <property type="project" value="InterPro"/>
</dbReference>
<feature type="domain" description="RNase H type-1" evidence="1">
    <location>
        <begin position="115"/>
        <end position="236"/>
    </location>
</feature>
<dbReference type="InterPro" id="IPR036397">
    <property type="entry name" value="RNaseH_sf"/>
</dbReference>
<proteinExistence type="predicted"/>
<dbReference type="InterPro" id="IPR052929">
    <property type="entry name" value="RNase_H-like_EbsB-rel"/>
</dbReference>
<dbReference type="OrthoDB" id="996916at2759"/>
<keyword evidence="3" id="KW-1185">Reference proteome</keyword>
<dbReference type="Pfam" id="PF13456">
    <property type="entry name" value="RVT_3"/>
    <property type="match status" value="1"/>
</dbReference>
<dbReference type="PANTHER" id="PTHR47074">
    <property type="entry name" value="BNAC02G40300D PROTEIN"/>
    <property type="match status" value="1"/>
</dbReference>
<evidence type="ECO:0000259" key="1">
    <source>
        <dbReference type="Pfam" id="PF13456"/>
    </source>
</evidence>
<reference evidence="2 3" key="1">
    <citation type="journal article" date="2019" name="Genome Biol. Evol.">
        <title>Insights into the evolution of the New World diploid cottons (Gossypium, subgenus Houzingenia) based on genome sequencing.</title>
        <authorList>
            <person name="Grover C.E."/>
            <person name="Arick M.A. 2nd"/>
            <person name="Thrash A."/>
            <person name="Conover J.L."/>
            <person name="Sanders W.S."/>
            <person name="Peterson D.G."/>
            <person name="Frelichowski J.E."/>
            <person name="Scheffler J.A."/>
            <person name="Scheffler B.E."/>
            <person name="Wendel J.F."/>
        </authorList>
    </citation>
    <scope>NUCLEOTIDE SEQUENCE [LARGE SCALE GENOMIC DNA]</scope>
    <source>
        <strain evidence="2">1</strain>
        <tissue evidence="2">Leaf</tissue>
    </source>
</reference>
<dbReference type="Proteomes" id="UP000593576">
    <property type="component" value="Unassembled WGS sequence"/>
</dbReference>